<protein>
    <recommendedName>
        <fullName evidence="4">SH3b domain-containing protein</fullName>
    </recommendedName>
</protein>
<proteinExistence type="predicted"/>
<dbReference type="KEGG" id="fiy:BN1229_v1_1217"/>
<sequence>MAKSPVFSVFTVCALIVAWSCDTAWAFESYKVAGVAKGDSLTVREEPFDGGKPSEWKEVGRIPADATDVLGTGRSKRVEDQRWLEVSFGTTGGWVNAKFLEGADGFPDLKGETFRCSGTEPFWGVTLGPNGGEYSTPESRTKLTTDRVQPAVGRPFPLLYRLTDANGRKVRATVSHQNWCSDGMSDYDYTFQVLLSDDDNLHEGCCVIER</sequence>
<dbReference type="EMBL" id="LN829119">
    <property type="protein sequence ID" value="CPR17363.1"/>
    <property type="molecule type" value="Genomic_DNA"/>
</dbReference>
<organism evidence="2 3">
    <name type="scientific">Candidatus Filomicrobium marinum</name>
    <dbReference type="NCBI Taxonomy" id="1608628"/>
    <lineage>
        <taxon>Bacteria</taxon>
        <taxon>Pseudomonadati</taxon>
        <taxon>Pseudomonadota</taxon>
        <taxon>Alphaproteobacteria</taxon>
        <taxon>Hyphomicrobiales</taxon>
        <taxon>Hyphomicrobiaceae</taxon>
        <taxon>Filomicrobium</taxon>
    </lineage>
</organism>
<gene>
    <name evidence="2" type="ORF">YBN1229_v1_1217</name>
</gene>
<name>A0A0D6JCR6_9HYPH</name>
<evidence type="ECO:0000256" key="1">
    <source>
        <dbReference type="SAM" id="SignalP"/>
    </source>
</evidence>
<evidence type="ECO:0000313" key="3">
    <source>
        <dbReference type="Proteomes" id="UP000033187"/>
    </source>
</evidence>
<dbReference type="KEGG" id="fil:BN1229_v1_1219"/>
<evidence type="ECO:0008006" key="4">
    <source>
        <dbReference type="Google" id="ProtNLM"/>
    </source>
</evidence>
<reference evidence="3" key="1">
    <citation type="submission" date="2015-02" db="EMBL/GenBank/DDBJ databases">
        <authorList>
            <person name="Chooi Y.-H."/>
        </authorList>
    </citation>
    <scope>NUCLEOTIDE SEQUENCE [LARGE SCALE GENOMIC DNA]</scope>
    <source>
        <strain evidence="3">strain Y</strain>
    </source>
</reference>
<keyword evidence="3" id="KW-1185">Reference proteome</keyword>
<keyword evidence="1" id="KW-0732">Signal</keyword>
<dbReference type="Proteomes" id="UP000033187">
    <property type="component" value="Chromosome 1"/>
</dbReference>
<feature type="chain" id="PRO_5002306138" description="SH3b domain-containing protein" evidence="1">
    <location>
        <begin position="27"/>
        <end position="210"/>
    </location>
</feature>
<evidence type="ECO:0000313" key="2">
    <source>
        <dbReference type="EMBL" id="CPR17363.1"/>
    </source>
</evidence>
<accession>A0A0D6JCR6</accession>
<dbReference type="RefSeq" id="WP_052743727.1">
    <property type="nucleotide sequence ID" value="NZ_LN829118.1"/>
</dbReference>
<dbReference type="OrthoDB" id="5489750at2"/>
<feature type="signal peptide" evidence="1">
    <location>
        <begin position="1"/>
        <end position="26"/>
    </location>
</feature>
<dbReference type="AlphaFoldDB" id="A0A0D6JCR6"/>